<protein>
    <submittedName>
        <fullName evidence="1">Uncharacterized protein</fullName>
    </submittedName>
</protein>
<organism evidence="1">
    <name type="scientific">marine sediment metagenome</name>
    <dbReference type="NCBI Taxonomy" id="412755"/>
    <lineage>
        <taxon>unclassified sequences</taxon>
        <taxon>metagenomes</taxon>
        <taxon>ecological metagenomes</taxon>
    </lineage>
</organism>
<dbReference type="AlphaFoldDB" id="X1GIQ1"/>
<accession>X1GIQ1</accession>
<evidence type="ECO:0000313" key="1">
    <source>
        <dbReference type="EMBL" id="GAH44730.1"/>
    </source>
</evidence>
<proteinExistence type="predicted"/>
<name>X1GIQ1_9ZZZZ</name>
<comment type="caution">
    <text evidence="1">The sequence shown here is derived from an EMBL/GenBank/DDBJ whole genome shotgun (WGS) entry which is preliminary data.</text>
</comment>
<gene>
    <name evidence="1" type="ORF">S03H2_17015</name>
</gene>
<reference evidence="1" key="1">
    <citation type="journal article" date="2014" name="Front. Microbiol.">
        <title>High frequency of phylogenetically diverse reductive dehalogenase-homologous genes in deep subseafloor sedimentary metagenomes.</title>
        <authorList>
            <person name="Kawai M."/>
            <person name="Futagami T."/>
            <person name="Toyoda A."/>
            <person name="Takaki Y."/>
            <person name="Nishi S."/>
            <person name="Hori S."/>
            <person name="Arai W."/>
            <person name="Tsubouchi T."/>
            <person name="Morono Y."/>
            <person name="Uchiyama I."/>
            <person name="Ito T."/>
            <person name="Fujiyama A."/>
            <person name="Inagaki F."/>
            <person name="Takami H."/>
        </authorList>
    </citation>
    <scope>NUCLEOTIDE SEQUENCE</scope>
    <source>
        <strain evidence="1">Expedition CK06-06</strain>
    </source>
</reference>
<dbReference type="EMBL" id="BARU01008747">
    <property type="protein sequence ID" value="GAH44730.1"/>
    <property type="molecule type" value="Genomic_DNA"/>
</dbReference>
<sequence>MSKIFAKQTQKRLSCGLWMKTRVLPYKAGQGIQDQRGLDFSLTPDHSLESYIIAKKEMYRARAPVSEQPAPCAGSDFPARRLPELVELELQELPPVG</sequence>